<sequence length="110" mass="12099">MSDKQVRAQYTREFKLEAVRQVRAGQAIAVVAKVLGIPKASLGNWVRLSSKGELNDVGSADKATKVSPEQMEIARLRAENARLRMERDIAKKAAAYFAQDTLRGTPGLTK</sequence>
<evidence type="ECO:0000313" key="2">
    <source>
        <dbReference type="Proteomes" id="UP000316993"/>
    </source>
</evidence>
<dbReference type="GO" id="GO:0003677">
    <property type="term" value="F:DNA binding"/>
    <property type="evidence" value="ECO:0007669"/>
    <property type="project" value="InterPro"/>
</dbReference>
<organism evidence="1 2">
    <name type="scientific">Acidovorax temperans</name>
    <dbReference type="NCBI Taxonomy" id="80878"/>
    <lineage>
        <taxon>Bacteria</taxon>
        <taxon>Pseudomonadati</taxon>
        <taxon>Pseudomonadota</taxon>
        <taxon>Betaproteobacteria</taxon>
        <taxon>Burkholderiales</taxon>
        <taxon>Comamonadaceae</taxon>
        <taxon>Acidovorax</taxon>
    </lineage>
</organism>
<dbReference type="PANTHER" id="PTHR33215:SF13">
    <property type="entry name" value="PROTEIN DISTAL ANTENNA"/>
    <property type="match status" value="1"/>
</dbReference>
<dbReference type="SUPFAM" id="SSF46689">
    <property type="entry name" value="Homeodomain-like"/>
    <property type="match status" value="1"/>
</dbReference>
<dbReference type="InterPro" id="IPR002514">
    <property type="entry name" value="Transposase_8"/>
</dbReference>
<dbReference type="GO" id="GO:0004803">
    <property type="term" value="F:transposase activity"/>
    <property type="evidence" value="ECO:0007669"/>
    <property type="project" value="InterPro"/>
</dbReference>
<proteinExistence type="predicted"/>
<gene>
    <name evidence="1" type="ORF">BDD18_4407</name>
</gene>
<dbReference type="PANTHER" id="PTHR33215">
    <property type="entry name" value="PROTEIN DISTAL ANTENNA"/>
    <property type="match status" value="1"/>
</dbReference>
<reference evidence="1 2" key="1">
    <citation type="submission" date="2019-06" db="EMBL/GenBank/DDBJ databases">
        <title>Genomic Encyclopedia of Archaeal and Bacterial Type Strains, Phase II (KMG-II): from individual species to whole genera.</title>
        <authorList>
            <person name="Goeker M."/>
        </authorList>
    </citation>
    <scope>NUCLEOTIDE SEQUENCE [LARGE SCALE GENOMIC DNA]</scope>
    <source>
        <strain evidence="1 2">DSM 7270</strain>
    </source>
</reference>
<name>A0A543KTC6_9BURK</name>
<comment type="caution">
    <text evidence="1">The sequence shown here is derived from an EMBL/GenBank/DDBJ whole genome shotgun (WGS) entry which is preliminary data.</text>
</comment>
<dbReference type="InterPro" id="IPR051839">
    <property type="entry name" value="RD_transcriptional_regulator"/>
</dbReference>
<protein>
    <submittedName>
        <fullName evidence="1">Transposase</fullName>
    </submittedName>
</protein>
<accession>A0A543KTC6</accession>
<dbReference type="GO" id="GO:0006313">
    <property type="term" value="P:DNA transposition"/>
    <property type="evidence" value="ECO:0007669"/>
    <property type="project" value="InterPro"/>
</dbReference>
<dbReference type="InterPro" id="IPR009057">
    <property type="entry name" value="Homeodomain-like_sf"/>
</dbReference>
<dbReference type="AlphaFoldDB" id="A0A543KTC6"/>
<evidence type="ECO:0000313" key="1">
    <source>
        <dbReference type="EMBL" id="TQM98310.1"/>
    </source>
</evidence>
<dbReference type="Gene3D" id="1.10.10.60">
    <property type="entry name" value="Homeodomain-like"/>
    <property type="match status" value="1"/>
</dbReference>
<dbReference type="Proteomes" id="UP000316993">
    <property type="component" value="Unassembled WGS sequence"/>
</dbReference>
<dbReference type="Pfam" id="PF01527">
    <property type="entry name" value="HTH_Tnp_1"/>
    <property type="match status" value="1"/>
</dbReference>
<dbReference type="EMBL" id="VFPV01000006">
    <property type="protein sequence ID" value="TQM98310.1"/>
    <property type="molecule type" value="Genomic_DNA"/>
</dbReference>